<dbReference type="Proteomes" id="UP000187455">
    <property type="component" value="Unassembled WGS sequence"/>
</dbReference>
<accession>A0A1R0H2Y2</accession>
<dbReference type="OrthoDB" id="201656at2759"/>
<dbReference type="Gene3D" id="3.40.50.720">
    <property type="entry name" value="NAD(P)-binding Rossmann-like Domain"/>
    <property type="match status" value="1"/>
</dbReference>
<dbReference type="InterPro" id="IPR052733">
    <property type="entry name" value="Chloroplast_QOR"/>
</dbReference>
<dbReference type="EMBL" id="LSSL01000860">
    <property type="protein sequence ID" value="OLY83532.1"/>
    <property type="molecule type" value="Genomic_DNA"/>
</dbReference>
<protein>
    <submittedName>
        <fullName evidence="2">Quinone-oxidoreductase-like protein</fullName>
    </submittedName>
</protein>
<sequence length="328" mass="35877">MIPGGKMMALSYNEYGSPDVLFFSNTDIPAPKVDQVLIKVHAVSINAGDIHLMEGTPYPLRLATGIFRPRNKILGLDLSGCIVDVGKEIKGFKVGDEVYGSASIFDEGCFAEYACLRENHFVSKPKSISFKEAAALPTAGATALRLIKNFMPSEPYKRALIIGASGGVGTFAIQILKCFGCEVTAVCSTINIEIVRSLGADRIIDYKTSSIFDTEEKYDLVYAVNGSNSIFDYQKLLRKDGAYVTSGGSAQQAFQAMVIGPFMLSNKISSMLVVPTSEDFTELNKLISEKKIHPVIDKTYRKEQMIEAINYFYRGDATGKVVVTMCDD</sequence>
<proteinExistence type="predicted"/>
<dbReference type="AlphaFoldDB" id="A0A1R0H2Y2"/>
<evidence type="ECO:0000313" key="2">
    <source>
        <dbReference type="EMBL" id="OLY83532.1"/>
    </source>
</evidence>
<dbReference type="Pfam" id="PF08240">
    <property type="entry name" value="ADH_N"/>
    <property type="match status" value="1"/>
</dbReference>
<dbReference type="SUPFAM" id="SSF51735">
    <property type="entry name" value="NAD(P)-binding Rossmann-fold domains"/>
    <property type="match status" value="1"/>
</dbReference>
<dbReference type="InterPro" id="IPR011032">
    <property type="entry name" value="GroES-like_sf"/>
</dbReference>
<evidence type="ECO:0000259" key="1">
    <source>
        <dbReference type="SMART" id="SM00829"/>
    </source>
</evidence>
<keyword evidence="3" id="KW-1185">Reference proteome</keyword>
<dbReference type="Pfam" id="PF13602">
    <property type="entry name" value="ADH_zinc_N_2"/>
    <property type="match status" value="1"/>
</dbReference>
<gene>
    <name evidence="2" type="ORF">AYI68_g2323</name>
</gene>
<dbReference type="SUPFAM" id="SSF50129">
    <property type="entry name" value="GroES-like"/>
    <property type="match status" value="1"/>
</dbReference>
<dbReference type="Gene3D" id="3.90.180.10">
    <property type="entry name" value="Medium-chain alcohol dehydrogenases, catalytic domain"/>
    <property type="match status" value="1"/>
</dbReference>
<dbReference type="STRING" id="133383.A0A1R0H2Y2"/>
<dbReference type="CDD" id="cd08267">
    <property type="entry name" value="MDR1"/>
    <property type="match status" value="1"/>
</dbReference>
<organism evidence="2 3">
    <name type="scientific">Smittium mucronatum</name>
    <dbReference type="NCBI Taxonomy" id="133383"/>
    <lineage>
        <taxon>Eukaryota</taxon>
        <taxon>Fungi</taxon>
        <taxon>Fungi incertae sedis</taxon>
        <taxon>Zoopagomycota</taxon>
        <taxon>Kickxellomycotina</taxon>
        <taxon>Harpellomycetes</taxon>
        <taxon>Harpellales</taxon>
        <taxon>Legeriomycetaceae</taxon>
        <taxon>Smittium</taxon>
    </lineage>
</organism>
<evidence type="ECO:0000313" key="3">
    <source>
        <dbReference type="Proteomes" id="UP000187455"/>
    </source>
</evidence>
<dbReference type="InterPro" id="IPR036291">
    <property type="entry name" value="NAD(P)-bd_dom_sf"/>
</dbReference>
<dbReference type="InterPro" id="IPR020843">
    <property type="entry name" value="ER"/>
</dbReference>
<dbReference type="PANTHER" id="PTHR44013">
    <property type="entry name" value="ZINC-TYPE ALCOHOL DEHYDROGENASE-LIKE PROTEIN C16A3.02C"/>
    <property type="match status" value="1"/>
</dbReference>
<comment type="caution">
    <text evidence="2">The sequence shown here is derived from an EMBL/GenBank/DDBJ whole genome shotgun (WGS) entry which is preliminary data.</text>
</comment>
<dbReference type="PANTHER" id="PTHR44013:SF1">
    <property type="entry name" value="ZINC-TYPE ALCOHOL DEHYDROGENASE-LIKE PROTEIN C16A3.02C"/>
    <property type="match status" value="1"/>
</dbReference>
<name>A0A1R0H2Y2_9FUNG</name>
<feature type="domain" description="Enoyl reductase (ER)" evidence="1">
    <location>
        <begin position="16"/>
        <end position="323"/>
    </location>
</feature>
<reference evidence="2 3" key="1">
    <citation type="journal article" date="2016" name="Mol. Biol. Evol.">
        <title>Genome-Wide Survey of Gut Fungi (Harpellales) Reveals the First Horizontally Transferred Ubiquitin Gene from a Mosquito Host.</title>
        <authorList>
            <person name="Wang Y."/>
            <person name="White M.M."/>
            <person name="Kvist S."/>
            <person name="Moncalvo J.M."/>
        </authorList>
    </citation>
    <scope>NUCLEOTIDE SEQUENCE [LARGE SCALE GENOMIC DNA]</scope>
    <source>
        <strain evidence="2 3">ALG-7-W6</strain>
    </source>
</reference>
<dbReference type="SMART" id="SM00829">
    <property type="entry name" value="PKS_ER"/>
    <property type="match status" value="1"/>
</dbReference>
<dbReference type="InterPro" id="IPR013154">
    <property type="entry name" value="ADH-like_N"/>
</dbReference>
<dbReference type="GO" id="GO:0016491">
    <property type="term" value="F:oxidoreductase activity"/>
    <property type="evidence" value="ECO:0007669"/>
    <property type="project" value="InterPro"/>
</dbReference>